<comment type="caution">
    <text evidence="2">The sequence shown here is derived from an EMBL/GenBank/DDBJ whole genome shotgun (WGS) entry which is preliminary data.</text>
</comment>
<evidence type="ECO:0000313" key="3">
    <source>
        <dbReference type="Proteomes" id="UP001160148"/>
    </source>
</evidence>
<gene>
    <name evidence="2" type="ORF">MEUPH1_LOCUS17411</name>
</gene>
<accession>A0AAV0X3T9</accession>
<evidence type="ECO:0000313" key="2">
    <source>
        <dbReference type="EMBL" id="CAI6362331.1"/>
    </source>
</evidence>
<dbReference type="AlphaFoldDB" id="A0AAV0X3T9"/>
<feature type="region of interest" description="Disordered" evidence="1">
    <location>
        <begin position="1"/>
        <end position="29"/>
    </location>
</feature>
<reference evidence="2 3" key="1">
    <citation type="submission" date="2023-01" db="EMBL/GenBank/DDBJ databases">
        <authorList>
            <person name="Whitehead M."/>
        </authorList>
    </citation>
    <scope>NUCLEOTIDE SEQUENCE [LARGE SCALE GENOMIC DNA]</scope>
</reference>
<dbReference type="EMBL" id="CARXXK010000003">
    <property type="protein sequence ID" value="CAI6362331.1"/>
    <property type="molecule type" value="Genomic_DNA"/>
</dbReference>
<organism evidence="2 3">
    <name type="scientific">Macrosiphum euphorbiae</name>
    <name type="common">potato aphid</name>
    <dbReference type="NCBI Taxonomy" id="13131"/>
    <lineage>
        <taxon>Eukaryota</taxon>
        <taxon>Metazoa</taxon>
        <taxon>Ecdysozoa</taxon>
        <taxon>Arthropoda</taxon>
        <taxon>Hexapoda</taxon>
        <taxon>Insecta</taxon>
        <taxon>Pterygota</taxon>
        <taxon>Neoptera</taxon>
        <taxon>Paraneoptera</taxon>
        <taxon>Hemiptera</taxon>
        <taxon>Sternorrhyncha</taxon>
        <taxon>Aphidomorpha</taxon>
        <taxon>Aphidoidea</taxon>
        <taxon>Aphididae</taxon>
        <taxon>Macrosiphini</taxon>
        <taxon>Macrosiphum</taxon>
    </lineage>
</organism>
<sequence>MEHLSRHHIDGTTPILPSHYGRRRATDPQFRSEVIAREERLPEPTDAMWMTTDVELAAISRAREQMMTI</sequence>
<protein>
    <submittedName>
        <fullName evidence="2">Uncharacterized protein</fullName>
    </submittedName>
</protein>
<name>A0AAV0X3T9_9HEMI</name>
<dbReference type="Proteomes" id="UP001160148">
    <property type="component" value="Unassembled WGS sequence"/>
</dbReference>
<keyword evidence="3" id="KW-1185">Reference proteome</keyword>
<proteinExistence type="predicted"/>
<evidence type="ECO:0000256" key="1">
    <source>
        <dbReference type="SAM" id="MobiDB-lite"/>
    </source>
</evidence>
<feature type="compositionally biased region" description="Basic and acidic residues" evidence="1">
    <location>
        <begin position="1"/>
        <end position="10"/>
    </location>
</feature>